<dbReference type="PANTHER" id="PTHR33175">
    <property type="entry name" value="DNA-BINDING PROTEIN HU"/>
    <property type="match status" value="1"/>
</dbReference>
<evidence type="ECO:0000256" key="1">
    <source>
        <dbReference type="ARBA" id="ARBA00010529"/>
    </source>
</evidence>
<protein>
    <submittedName>
        <fullName evidence="5">DNA-binding protein HU-beta</fullName>
    </submittedName>
</protein>
<dbReference type="RefSeq" id="WP_089322926.1">
    <property type="nucleotide sequence ID" value="NZ_FZOB01000005.1"/>
</dbReference>
<keyword evidence="6" id="KW-1185">Reference proteome</keyword>
<dbReference type="InterPro" id="IPR000119">
    <property type="entry name" value="Hist_DNA-bd"/>
</dbReference>
<evidence type="ECO:0000256" key="4">
    <source>
        <dbReference type="RuleBase" id="RU003939"/>
    </source>
</evidence>
<dbReference type="PANTHER" id="PTHR33175:SF3">
    <property type="entry name" value="DNA-BINDING PROTEIN HU-BETA"/>
    <property type="match status" value="1"/>
</dbReference>
<dbReference type="CDD" id="cd13836">
    <property type="entry name" value="IHF_B"/>
    <property type="match status" value="1"/>
</dbReference>
<dbReference type="GO" id="GO:0030527">
    <property type="term" value="F:structural constituent of chromatin"/>
    <property type="evidence" value="ECO:0007669"/>
    <property type="project" value="InterPro"/>
</dbReference>
<dbReference type="OrthoDB" id="9799835at2"/>
<gene>
    <name evidence="5" type="ORF">SAMN06265340_10529</name>
</gene>
<dbReference type="InterPro" id="IPR010992">
    <property type="entry name" value="IHF-like_DNA-bd_dom_sf"/>
</dbReference>
<organism evidence="5 6">
    <name type="scientific">Desulfurobacterium atlanticum</name>
    <dbReference type="NCBI Taxonomy" id="240169"/>
    <lineage>
        <taxon>Bacteria</taxon>
        <taxon>Pseudomonadati</taxon>
        <taxon>Aquificota</taxon>
        <taxon>Aquificia</taxon>
        <taxon>Desulfurobacteriales</taxon>
        <taxon>Desulfurobacteriaceae</taxon>
        <taxon>Desulfurobacterium</taxon>
    </lineage>
</organism>
<dbReference type="Proteomes" id="UP000198405">
    <property type="component" value="Unassembled WGS sequence"/>
</dbReference>
<dbReference type="GO" id="GO:0003677">
    <property type="term" value="F:DNA binding"/>
    <property type="evidence" value="ECO:0007669"/>
    <property type="project" value="UniProtKB-KW"/>
</dbReference>
<dbReference type="Pfam" id="PF00216">
    <property type="entry name" value="Bac_DNA_binding"/>
    <property type="match status" value="1"/>
</dbReference>
<evidence type="ECO:0000313" key="5">
    <source>
        <dbReference type="EMBL" id="SNR75037.1"/>
    </source>
</evidence>
<dbReference type="SMART" id="SM00411">
    <property type="entry name" value="BHL"/>
    <property type="match status" value="1"/>
</dbReference>
<keyword evidence="3 5" id="KW-0238">DNA-binding</keyword>
<dbReference type="GO" id="GO:0005829">
    <property type="term" value="C:cytosol"/>
    <property type="evidence" value="ECO:0007669"/>
    <property type="project" value="TreeGrafter"/>
</dbReference>
<dbReference type="PRINTS" id="PR01727">
    <property type="entry name" value="DNABINDINGHU"/>
</dbReference>
<reference evidence="6" key="1">
    <citation type="submission" date="2017-06" db="EMBL/GenBank/DDBJ databases">
        <authorList>
            <person name="Varghese N."/>
            <person name="Submissions S."/>
        </authorList>
    </citation>
    <scope>NUCLEOTIDE SEQUENCE [LARGE SCALE GENOMIC DNA]</scope>
    <source>
        <strain evidence="6">DSM 15668</strain>
    </source>
</reference>
<dbReference type="GO" id="GO:0030261">
    <property type="term" value="P:chromosome condensation"/>
    <property type="evidence" value="ECO:0007669"/>
    <property type="project" value="UniProtKB-KW"/>
</dbReference>
<proteinExistence type="inferred from homology"/>
<name>A0A238YV75_9BACT</name>
<evidence type="ECO:0000256" key="2">
    <source>
        <dbReference type="ARBA" id="ARBA00023067"/>
    </source>
</evidence>
<dbReference type="InterPro" id="IPR020816">
    <property type="entry name" value="Histone-like_DNA-bd_CS"/>
</dbReference>
<evidence type="ECO:0000256" key="3">
    <source>
        <dbReference type="ARBA" id="ARBA00023125"/>
    </source>
</evidence>
<dbReference type="Gene3D" id="4.10.520.10">
    <property type="entry name" value="IHF-like DNA-binding proteins"/>
    <property type="match status" value="1"/>
</dbReference>
<accession>A0A238YV75</accession>
<dbReference type="SUPFAM" id="SSF47729">
    <property type="entry name" value="IHF-like DNA-binding proteins"/>
    <property type="match status" value="1"/>
</dbReference>
<dbReference type="EMBL" id="FZOB01000005">
    <property type="protein sequence ID" value="SNR75037.1"/>
    <property type="molecule type" value="Genomic_DNA"/>
</dbReference>
<keyword evidence="2" id="KW-0226">DNA condensation</keyword>
<dbReference type="AlphaFoldDB" id="A0A238YV75"/>
<dbReference type="PROSITE" id="PS00045">
    <property type="entry name" value="HISTONE_LIKE"/>
    <property type="match status" value="1"/>
</dbReference>
<comment type="similarity">
    <text evidence="1 4">Belongs to the bacterial histone-like protein family.</text>
</comment>
<evidence type="ECO:0000313" key="6">
    <source>
        <dbReference type="Proteomes" id="UP000198405"/>
    </source>
</evidence>
<sequence>MTKSELISAIAEKASLRKKDAEAALNAFLEVVTETLKKGDKVEIRGFGTFLMKERAARVARNPKTGKEVKVPPKLVPDFKPGKDLKEATEKVLKASKCKKK</sequence>